<dbReference type="Proteomes" id="UP000887458">
    <property type="component" value="Unassembled WGS sequence"/>
</dbReference>
<evidence type="ECO:0000313" key="1">
    <source>
        <dbReference type="EMBL" id="KAH9416080.1"/>
    </source>
</evidence>
<keyword evidence="2" id="KW-1185">Reference proteome</keyword>
<reference evidence="1 2" key="2">
    <citation type="journal article" date="2022" name="Mol. Biol. Evol.">
        <title>Comparative Genomics Reveals Insights into the Divergent Evolution of Astigmatic Mites and Household Pest Adaptations.</title>
        <authorList>
            <person name="Xiong Q."/>
            <person name="Wan A.T."/>
            <person name="Liu X."/>
            <person name="Fung C.S."/>
            <person name="Xiao X."/>
            <person name="Malainual N."/>
            <person name="Hou J."/>
            <person name="Wang L."/>
            <person name="Wang M."/>
            <person name="Yang K.Y."/>
            <person name="Cui Y."/>
            <person name="Leung E.L."/>
            <person name="Nong W."/>
            <person name="Shin S.K."/>
            <person name="Au S.W."/>
            <person name="Jeong K.Y."/>
            <person name="Chew F.T."/>
            <person name="Hui J.H."/>
            <person name="Leung T.F."/>
            <person name="Tungtrongchitr A."/>
            <person name="Zhong N."/>
            <person name="Liu Z."/>
            <person name="Tsui S.K."/>
        </authorList>
    </citation>
    <scope>NUCLEOTIDE SEQUENCE [LARGE SCALE GENOMIC DNA]</scope>
    <source>
        <strain evidence="1">Derp</strain>
    </source>
</reference>
<reference evidence="1 2" key="1">
    <citation type="journal article" date="2018" name="J. Allergy Clin. Immunol.">
        <title>High-quality assembly of Dermatophagoides pteronyssinus genome and transcriptome reveals a wide range of novel allergens.</title>
        <authorList>
            <person name="Liu X.Y."/>
            <person name="Yang K.Y."/>
            <person name="Wang M.Q."/>
            <person name="Kwok J.S."/>
            <person name="Zeng X."/>
            <person name="Yang Z."/>
            <person name="Xiao X.J."/>
            <person name="Lau C.P."/>
            <person name="Li Y."/>
            <person name="Huang Z.M."/>
            <person name="Ba J.G."/>
            <person name="Yim A.K."/>
            <person name="Ouyang C.Y."/>
            <person name="Ngai S.M."/>
            <person name="Chan T.F."/>
            <person name="Leung E.L."/>
            <person name="Liu L."/>
            <person name="Liu Z.G."/>
            <person name="Tsui S.K."/>
        </authorList>
    </citation>
    <scope>NUCLEOTIDE SEQUENCE [LARGE SCALE GENOMIC DNA]</scope>
    <source>
        <strain evidence="1">Derp</strain>
    </source>
</reference>
<accession>A0ABQ8J0Q8</accession>
<organism evidence="1 2">
    <name type="scientific">Dermatophagoides pteronyssinus</name>
    <name type="common">European house dust mite</name>
    <dbReference type="NCBI Taxonomy" id="6956"/>
    <lineage>
        <taxon>Eukaryota</taxon>
        <taxon>Metazoa</taxon>
        <taxon>Ecdysozoa</taxon>
        <taxon>Arthropoda</taxon>
        <taxon>Chelicerata</taxon>
        <taxon>Arachnida</taxon>
        <taxon>Acari</taxon>
        <taxon>Acariformes</taxon>
        <taxon>Sarcoptiformes</taxon>
        <taxon>Astigmata</taxon>
        <taxon>Psoroptidia</taxon>
        <taxon>Analgoidea</taxon>
        <taxon>Pyroglyphidae</taxon>
        <taxon>Dermatophagoidinae</taxon>
        <taxon>Dermatophagoides</taxon>
    </lineage>
</organism>
<evidence type="ECO:0000313" key="2">
    <source>
        <dbReference type="Proteomes" id="UP000887458"/>
    </source>
</evidence>
<name>A0ABQ8J0Q8_DERPT</name>
<dbReference type="EMBL" id="NJHN03000095">
    <property type="protein sequence ID" value="KAH9416080.1"/>
    <property type="molecule type" value="Genomic_DNA"/>
</dbReference>
<protein>
    <submittedName>
        <fullName evidence="1">Uncharacterized protein</fullName>
    </submittedName>
</protein>
<proteinExistence type="predicted"/>
<comment type="caution">
    <text evidence="1">The sequence shown here is derived from an EMBL/GenBank/DDBJ whole genome shotgun (WGS) entry which is preliminary data.</text>
</comment>
<sequence>MKGNFMFFHISADDDYVDGDCGDHKLRLILKENQRYCHPYHHPTSDWDHHLDKYQSIACN</sequence>
<gene>
    <name evidence="1" type="ORF">DERP_000577</name>
</gene>